<proteinExistence type="predicted"/>
<dbReference type="AlphaFoldDB" id="A0A913YM97"/>
<dbReference type="EnsemblMetazoa" id="XM_028660458.1">
    <property type="protein sequence ID" value="XP_028516259.1"/>
    <property type="gene ID" value="LOC110243833"/>
</dbReference>
<dbReference type="GeneID" id="110243833"/>
<accession>A0A913YM97</accession>
<protein>
    <recommendedName>
        <fullName evidence="2">C17orf113 probable zinc finger domain-containing protein</fullName>
    </recommendedName>
</protein>
<reference evidence="3" key="1">
    <citation type="submission" date="2022-11" db="UniProtKB">
        <authorList>
            <consortium name="EnsemblMetazoa"/>
        </authorList>
    </citation>
    <scope>IDENTIFICATION</scope>
</reference>
<name>A0A913YM97_EXADI</name>
<sequence>MAGSRKRIPQFNFATHVFDQFKRRKVDKTDEIPQQEANVLESTDSSQDQNSKKQEIHIVENESTNSSQEQNSKSKNEPAPQIDHSEVIKHMNESFSNKKENLHSFYTCKTCTKLSYNETQRLKTKDDRFQHNWITDESLTYCQKTGYNWLIYIEGEGMFCLICRKHDSTNSINKAKKFNAEPGVRFKRKALQDHSNGQQHKSSVLAELIKRSSPFLAELDKRESSKQSVYYNAFLAIYWLAKEEIANCKAPSLLQVLQQLGLDDIKYFQHRSAGSFRSIMLMLGENIKSQVAKKCEEAKYFGLLCDEVCDLANKEQLLTFVNYVDKDTHKVCTDFLSATDLLEKSDSADAHTIWMALSRQLEDCNLKKSSLSSFASDGASP</sequence>
<evidence type="ECO:0000313" key="4">
    <source>
        <dbReference type="Proteomes" id="UP000887567"/>
    </source>
</evidence>
<dbReference type="PANTHER" id="PTHR46880:SF5">
    <property type="entry name" value="DUF4371 DOMAIN-CONTAINING PROTEIN"/>
    <property type="match status" value="1"/>
</dbReference>
<evidence type="ECO:0000256" key="1">
    <source>
        <dbReference type="SAM" id="MobiDB-lite"/>
    </source>
</evidence>
<dbReference type="Proteomes" id="UP000887567">
    <property type="component" value="Unplaced"/>
</dbReference>
<dbReference type="InterPro" id="IPR057456">
    <property type="entry name" value="Znf_C17orf113"/>
</dbReference>
<feature type="domain" description="C17orf113 probable zinc finger" evidence="2">
    <location>
        <begin position="147"/>
        <end position="207"/>
    </location>
</feature>
<dbReference type="Pfam" id="PF25431">
    <property type="entry name" value="zf-C17orf113"/>
    <property type="match status" value="1"/>
</dbReference>
<dbReference type="OrthoDB" id="5984446at2759"/>
<dbReference type="KEGG" id="epa:110243833"/>
<organism evidence="3 4">
    <name type="scientific">Exaiptasia diaphana</name>
    <name type="common">Tropical sea anemone</name>
    <name type="synonym">Aiptasia pulchella</name>
    <dbReference type="NCBI Taxonomy" id="2652724"/>
    <lineage>
        <taxon>Eukaryota</taxon>
        <taxon>Metazoa</taxon>
        <taxon>Cnidaria</taxon>
        <taxon>Anthozoa</taxon>
        <taxon>Hexacorallia</taxon>
        <taxon>Actiniaria</taxon>
        <taxon>Aiptasiidae</taxon>
        <taxon>Exaiptasia</taxon>
    </lineage>
</organism>
<dbReference type="OMA" id="HHDICET"/>
<evidence type="ECO:0000313" key="3">
    <source>
        <dbReference type="EnsemblMetazoa" id="XP_028516259.1"/>
    </source>
</evidence>
<dbReference type="RefSeq" id="XP_028516259.1">
    <property type="nucleotide sequence ID" value="XM_028660458.1"/>
</dbReference>
<feature type="compositionally biased region" description="Low complexity" evidence="1">
    <location>
        <begin position="61"/>
        <end position="73"/>
    </location>
</feature>
<feature type="compositionally biased region" description="Basic and acidic residues" evidence="1">
    <location>
        <begin position="50"/>
        <end position="60"/>
    </location>
</feature>
<dbReference type="PANTHER" id="PTHR46880">
    <property type="entry name" value="RAS-ASSOCIATING DOMAIN-CONTAINING PROTEIN"/>
    <property type="match status" value="1"/>
</dbReference>
<keyword evidence="4" id="KW-1185">Reference proteome</keyword>
<feature type="region of interest" description="Disordered" evidence="1">
    <location>
        <begin position="22"/>
        <end position="82"/>
    </location>
</feature>
<evidence type="ECO:0000259" key="2">
    <source>
        <dbReference type="Pfam" id="PF25431"/>
    </source>
</evidence>
<feature type="compositionally biased region" description="Polar residues" evidence="1">
    <location>
        <begin position="35"/>
        <end position="49"/>
    </location>
</feature>